<dbReference type="CDD" id="cd17319">
    <property type="entry name" value="MFS_ExuT_GudP_like"/>
    <property type="match status" value="1"/>
</dbReference>
<feature type="transmembrane region" description="Helical" evidence="5">
    <location>
        <begin position="222"/>
        <end position="240"/>
    </location>
</feature>
<feature type="transmembrane region" description="Helical" evidence="5">
    <location>
        <begin position="105"/>
        <end position="127"/>
    </location>
</feature>
<feature type="transmembrane region" description="Helical" evidence="5">
    <location>
        <begin position="12"/>
        <end position="28"/>
    </location>
</feature>
<feature type="transmembrane region" description="Helical" evidence="5">
    <location>
        <begin position="382"/>
        <end position="400"/>
    </location>
</feature>
<name>A0A1N6HI01_9BURK</name>
<keyword evidence="4 5" id="KW-0472">Membrane</keyword>
<feature type="domain" description="Major facilitator superfamily (MFS) profile" evidence="6">
    <location>
        <begin position="14"/>
        <end position="405"/>
    </location>
</feature>
<feature type="transmembrane region" description="Helical" evidence="5">
    <location>
        <begin position="139"/>
        <end position="163"/>
    </location>
</feature>
<dbReference type="InterPro" id="IPR050382">
    <property type="entry name" value="MFS_Na/Anion_cotransporter"/>
</dbReference>
<dbReference type="RefSeq" id="WP_074265221.1">
    <property type="nucleotide sequence ID" value="NZ_FSRM01000001.1"/>
</dbReference>
<evidence type="ECO:0000256" key="2">
    <source>
        <dbReference type="ARBA" id="ARBA00022692"/>
    </source>
</evidence>
<dbReference type="Gene3D" id="1.20.1250.20">
    <property type="entry name" value="MFS general substrate transporter like domains"/>
    <property type="match status" value="2"/>
</dbReference>
<reference evidence="7 8" key="1">
    <citation type="submission" date="2016-11" db="EMBL/GenBank/DDBJ databases">
        <authorList>
            <person name="Jaros S."/>
            <person name="Januszkiewicz K."/>
            <person name="Wedrychowicz H."/>
        </authorList>
    </citation>
    <scope>NUCLEOTIDE SEQUENCE [LARGE SCALE GENOMIC DNA]</scope>
    <source>
        <strain evidence="7 8">GAS86</strain>
    </source>
</reference>
<gene>
    <name evidence="7" type="ORF">SAMN05444168_3312</name>
</gene>
<evidence type="ECO:0000313" key="7">
    <source>
        <dbReference type="EMBL" id="SIO19468.1"/>
    </source>
</evidence>
<dbReference type="PANTHER" id="PTHR11662">
    <property type="entry name" value="SOLUTE CARRIER FAMILY 17"/>
    <property type="match status" value="1"/>
</dbReference>
<sequence>MIAGTEPRTKRTLVFILLYVGYCISYIDRSAVSLSLVHIGGDFHLNPAQLGVILSAFYLSYSIMQIPGGWLADRFGSKVVVVVSIAFWSLFTALTGLAWSLASLIAIRFIFGLGEGGYPASAVKGVVEAYPRAERPRMSSLLISSNYVGSFIAPLVIAPLILYLGWRHAFVAIGVAGVVFALVYLVFVKAPRMSRDEAAAQALLNSGKGGRGGTRDLLKMPLMWKILTVWFGLSIVNKGLDAWMPAYLLTARHLDLKAVGMLTPLPFITASIATAMGGWVMTRFFDGREKYLMMSCCAITGVFLYLMYTAQTVAGVITYQSIVYFFKSFVFATAFALPTKILPQRLVGTGVGMVNFGGQVAGFVAPLVIGLLVSHYDSYDAAFMFLIASTAMATLVSLTINASRIRDVQLANEAEA</sequence>
<dbReference type="PANTHER" id="PTHR11662:SF399">
    <property type="entry name" value="FI19708P1-RELATED"/>
    <property type="match status" value="1"/>
</dbReference>
<dbReference type="PROSITE" id="PS50850">
    <property type="entry name" value="MFS"/>
    <property type="match status" value="1"/>
</dbReference>
<evidence type="ECO:0000256" key="4">
    <source>
        <dbReference type="ARBA" id="ARBA00023136"/>
    </source>
</evidence>
<evidence type="ECO:0000259" key="6">
    <source>
        <dbReference type="PROSITE" id="PS50850"/>
    </source>
</evidence>
<protein>
    <submittedName>
        <fullName evidence="7">Sugar phosphate permease</fullName>
    </submittedName>
</protein>
<dbReference type="Proteomes" id="UP000184693">
    <property type="component" value="Unassembled WGS sequence"/>
</dbReference>
<keyword evidence="3 5" id="KW-1133">Transmembrane helix</keyword>
<dbReference type="GO" id="GO:0022857">
    <property type="term" value="F:transmembrane transporter activity"/>
    <property type="evidence" value="ECO:0007669"/>
    <property type="project" value="InterPro"/>
</dbReference>
<dbReference type="AlphaFoldDB" id="A0A1N6HI01"/>
<dbReference type="InterPro" id="IPR020846">
    <property type="entry name" value="MFS_dom"/>
</dbReference>
<dbReference type="InterPro" id="IPR036259">
    <property type="entry name" value="MFS_trans_sf"/>
</dbReference>
<evidence type="ECO:0000256" key="5">
    <source>
        <dbReference type="SAM" id="Phobius"/>
    </source>
</evidence>
<feature type="transmembrane region" description="Helical" evidence="5">
    <location>
        <begin position="48"/>
        <end position="72"/>
    </location>
</feature>
<dbReference type="Pfam" id="PF07690">
    <property type="entry name" value="MFS_1"/>
    <property type="match status" value="1"/>
</dbReference>
<evidence type="ECO:0000256" key="3">
    <source>
        <dbReference type="ARBA" id="ARBA00022989"/>
    </source>
</evidence>
<dbReference type="EMBL" id="FSRM01000001">
    <property type="protein sequence ID" value="SIO19468.1"/>
    <property type="molecule type" value="Genomic_DNA"/>
</dbReference>
<organism evidence="7 8">
    <name type="scientific">Paraburkholderia phenazinium</name>
    <dbReference type="NCBI Taxonomy" id="60549"/>
    <lineage>
        <taxon>Bacteria</taxon>
        <taxon>Pseudomonadati</taxon>
        <taxon>Pseudomonadota</taxon>
        <taxon>Betaproteobacteria</taxon>
        <taxon>Burkholderiales</taxon>
        <taxon>Burkholderiaceae</taxon>
        <taxon>Paraburkholderia</taxon>
    </lineage>
</organism>
<evidence type="ECO:0000256" key="1">
    <source>
        <dbReference type="ARBA" id="ARBA00004141"/>
    </source>
</evidence>
<feature type="transmembrane region" description="Helical" evidence="5">
    <location>
        <begin position="79"/>
        <end position="99"/>
    </location>
</feature>
<dbReference type="GO" id="GO:0016020">
    <property type="term" value="C:membrane"/>
    <property type="evidence" value="ECO:0007669"/>
    <property type="project" value="UniProtKB-SubCell"/>
</dbReference>
<feature type="transmembrane region" description="Helical" evidence="5">
    <location>
        <begin position="291"/>
        <end position="310"/>
    </location>
</feature>
<feature type="transmembrane region" description="Helical" evidence="5">
    <location>
        <begin position="322"/>
        <end position="342"/>
    </location>
</feature>
<comment type="subcellular location">
    <subcellularLocation>
        <location evidence="1">Membrane</location>
        <topology evidence="1">Multi-pass membrane protein</topology>
    </subcellularLocation>
</comment>
<feature type="transmembrane region" description="Helical" evidence="5">
    <location>
        <begin position="354"/>
        <end position="376"/>
    </location>
</feature>
<dbReference type="OrthoDB" id="8596007at2"/>
<keyword evidence="2 5" id="KW-0812">Transmembrane</keyword>
<accession>A0A1N6HI01</accession>
<dbReference type="SUPFAM" id="SSF103473">
    <property type="entry name" value="MFS general substrate transporter"/>
    <property type="match status" value="1"/>
</dbReference>
<proteinExistence type="predicted"/>
<evidence type="ECO:0000313" key="8">
    <source>
        <dbReference type="Proteomes" id="UP000184693"/>
    </source>
</evidence>
<feature type="transmembrane region" description="Helical" evidence="5">
    <location>
        <begin position="169"/>
        <end position="187"/>
    </location>
</feature>
<feature type="transmembrane region" description="Helical" evidence="5">
    <location>
        <begin position="260"/>
        <end position="279"/>
    </location>
</feature>
<dbReference type="InterPro" id="IPR011701">
    <property type="entry name" value="MFS"/>
</dbReference>